<proteinExistence type="predicted"/>
<comment type="caution">
    <text evidence="1">The sequence shown here is derived from an EMBL/GenBank/DDBJ whole genome shotgun (WGS) entry which is preliminary data.</text>
</comment>
<accession>A0ABU0YI62</accession>
<sequence>MSAELYHTELVARARQAFGEGRLPAAAASITLDNPLCGDRVTLDLETGDGTVTAIGHEVKGCLLCAASAATIAEFGRDRSPAELREMDAAARALMKDGTPVPEKFAALRVFSPVHASKSRRDCVLLPFEALGKALDAAF</sequence>
<dbReference type="RefSeq" id="WP_379954802.1">
    <property type="nucleotide sequence ID" value="NZ_JAUYVI010000002.1"/>
</dbReference>
<dbReference type="CDD" id="cd06664">
    <property type="entry name" value="IscU_like"/>
    <property type="match status" value="1"/>
</dbReference>
<dbReference type="Proteomes" id="UP001230156">
    <property type="component" value="Unassembled WGS sequence"/>
</dbReference>
<reference evidence="2" key="1">
    <citation type="submission" date="2023-08" db="EMBL/GenBank/DDBJ databases">
        <title>Rhodospirillaceae gen. nov., a novel taxon isolated from the Yangtze River Yuezi River estuary sludge.</title>
        <authorList>
            <person name="Ruan L."/>
        </authorList>
    </citation>
    <scope>NUCLEOTIDE SEQUENCE [LARGE SCALE GENOMIC DNA]</scope>
    <source>
        <strain evidence="2">R-7</strain>
    </source>
</reference>
<dbReference type="SUPFAM" id="SSF82649">
    <property type="entry name" value="SufE/NifU"/>
    <property type="match status" value="1"/>
</dbReference>
<evidence type="ECO:0000313" key="2">
    <source>
        <dbReference type="Proteomes" id="UP001230156"/>
    </source>
</evidence>
<protein>
    <submittedName>
        <fullName evidence="1">Iron-sulfur cluster assembly scaffold protein</fullName>
    </submittedName>
</protein>
<dbReference type="EMBL" id="JAUYVI010000002">
    <property type="protein sequence ID" value="MDQ7247401.1"/>
    <property type="molecule type" value="Genomic_DNA"/>
</dbReference>
<organism evidence="1 2">
    <name type="scientific">Dongia sedimenti</name>
    <dbReference type="NCBI Taxonomy" id="3064282"/>
    <lineage>
        <taxon>Bacteria</taxon>
        <taxon>Pseudomonadati</taxon>
        <taxon>Pseudomonadota</taxon>
        <taxon>Alphaproteobacteria</taxon>
        <taxon>Rhodospirillales</taxon>
        <taxon>Dongiaceae</taxon>
        <taxon>Dongia</taxon>
    </lineage>
</organism>
<evidence type="ECO:0000313" key="1">
    <source>
        <dbReference type="EMBL" id="MDQ7247401.1"/>
    </source>
</evidence>
<name>A0ABU0YI62_9PROT</name>
<keyword evidence="2" id="KW-1185">Reference proteome</keyword>
<dbReference type="InterPro" id="IPR002871">
    <property type="entry name" value="NIF_FeS_clus_asmbl_NifU_N"/>
</dbReference>
<dbReference type="Gene3D" id="3.90.1010.10">
    <property type="match status" value="1"/>
</dbReference>
<gene>
    <name evidence="1" type="ORF">Q8A70_06970</name>
</gene>